<dbReference type="EMBL" id="AP023440">
    <property type="protein sequence ID" value="BCL32717.1"/>
    <property type="molecule type" value="Genomic_DNA"/>
</dbReference>
<dbReference type="InterPro" id="IPR000524">
    <property type="entry name" value="Tscrpt_reg_HTH_GntR"/>
</dbReference>
<dbReference type="PRINTS" id="PR00035">
    <property type="entry name" value="HTHGNTR"/>
</dbReference>
<dbReference type="PANTHER" id="PTHR44846">
    <property type="entry name" value="MANNOSYL-D-GLYCERATE TRANSPORT/METABOLISM SYSTEM REPRESSOR MNGR-RELATED"/>
    <property type="match status" value="1"/>
</dbReference>
<proteinExistence type="predicted"/>
<evidence type="ECO:0000256" key="2">
    <source>
        <dbReference type="ARBA" id="ARBA00023125"/>
    </source>
</evidence>
<accession>A0A7G1PFZ5</accession>
<organism evidence="6 7">
    <name type="scientific">Streptomyces aurantiacus</name>
    <dbReference type="NCBI Taxonomy" id="47760"/>
    <lineage>
        <taxon>Bacteria</taxon>
        <taxon>Bacillati</taxon>
        <taxon>Actinomycetota</taxon>
        <taxon>Actinomycetes</taxon>
        <taxon>Kitasatosporales</taxon>
        <taxon>Streptomycetaceae</taxon>
        <taxon>Streptomyces</taxon>
        <taxon>Streptomyces aurantiacus group</taxon>
    </lineage>
</organism>
<name>A0A7G1PFZ5_9ACTN</name>
<dbReference type="AlphaFoldDB" id="A0A7G1PFZ5"/>
<reference evidence="6 7" key="1">
    <citation type="journal article" date="2014" name="Int. J. Syst. Evol. Microbiol.">
        <title>Complete genome sequence of Corynebacterium casei LMG S-19264T (=DSM 44701T), isolated from a smear-ripened cheese.</title>
        <authorList>
            <consortium name="US DOE Joint Genome Institute (JGI-PGF)"/>
            <person name="Walter F."/>
            <person name="Albersmeier A."/>
            <person name="Kalinowski J."/>
            <person name="Ruckert C."/>
        </authorList>
    </citation>
    <scope>NUCLEOTIDE SEQUENCE [LARGE SCALE GENOMIC DNA]</scope>
    <source>
        <strain evidence="6 7">JCM 4677</strain>
    </source>
</reference>
<dbReference type="SMART" id="SM00345">
    <property type="entry name" value="HTH_GNTR"/>
    <property type="match status" value="1"/>
</dbReference>
<dbReference type="InterPro" id="IPR050679">
    <property type="entry name" value="Bact_HTH_transcr_reg"/>
</dbReference>
<dbReference type="PANTHER" id="PTHR44846:SF17">
    <property type="entry name" value="GNTR-FAMILY TRANSCRIPTIONAL REGULATOR"/>
    <property type="match status" value="1"/>
</dbReference>
<dbReference type="GO" id="GO:0003677">
    <property type="term" value="F:DNA binding"/>
    <property type="evidence" value="ECO:0007669"/>
    <property type="project" value="UniProtKB-KW"/>
</dbReference>
<keyword evidence="3" id="KW-0804">Transcription</keyword>
<evidence type="ECO:0000256" key="1">
    <source>
        <dbReference type="ARBA" id="ARBA00023015"/>
    </source>
</evidence>
<evidence type="ECO:0000313" key="6">
    <source>
        <dbReference type="EMBL" id="BCL32717.1"/>
    </source>
</evidence>
<dbReference type="PROSITE" id="PS50949">
    <property type="entry name" value="HTH_GNTR"/>
    <property type="match status" value="1"/>
</dbReference>
<evidence type="ECO:0000259" key="5">
    <source>
        <dbReference type="PROSITE" id="PS50949"/>
    </source>
</evidence>
<keyword evidence="7" id="KW-1185">Reference proteome</keyword>
<dbReference type="InterPro" id="IPR036388">
    <property type="entry name" value="WH-like_DNA-bd_sf"/>
</dbReference>
<dbReference type="Proteomes" id="UP000516444">
    <property type="component" value="Chromosome"/>
</dbReference>
<evidence type="ECO:0000256" key="4">
    <source>
        <dbReference type="SAM" id="MobiDB-lite"/>
    </source>
</evidence>
<sequence length="291" mass="31721">MLEMVPYEGPRPRPHDQGHGAWAQARTATSCHKGSADMARSTTQHDLQPLYSRIASELLGAIRDGTIPPGERLPGERRLAAQFGASRETVRQALDILRRNGLVSTDRRGTHAELPGLPVGHLPSLGFPLGAQTAEPCAVDRATVAWETPPPEHAAALGLAPRRPTLVHRYESAAPDGHGRRTALTSFSAVALSEVEELARYRARANDTSSAQLRRVYDWMRRAGLTLHHRDSITGPGDAASVRVTRRVHDQYARPLEITDLLVNAHQDALVYEFTLPAVDRPPGSVPGRPS</sequence>
<dbReference type="InterPro" id="IPR036390">
    <property type="entry name" value="WH_DNA-bd_sf"/>
</dbReference>
<evidence type="ECO:0000256" key="3">
    <source>
        <dbReference type="ARBA" id="ARBA00023163"/>
    </source>
</evidence>
<gene>
    <name evidence="6" type="ORF">GCM10017557_75760</name>
</gene>
<dbReference type="SUPFAM" id="SSF46785">
    <property type="entry name" value="Winged helix' DNA-binding domain"/>
    <property type="match status" value="1"/>
</dbReference>
<keyword evidence="2" id="KW-0238">DNA-binding</keyword>
<evidence type="ECO:0000313" key="7">
    <source>
        <dbReference type="Proteomes" id="UP000516444"/>
    </source>
</evidence>
<feature type="region of interest" description="Disordered" evidence="4">
    <location>
        <begin position="1"/>
        <end position="22"/>
    </location>
</feature>
<dbReference type="Pfam" id="PF00392">
    <property type="entry name" value="GntR"/>
    <property type="match status" value="1"/>
</dbReference>
<dbReference type="Gene3D" id="1.10.10.10">
    <property type="entry name" value="Winged helix-like DNA-binding domain superfamily/Winged helix DNA-binding domain"/>
    <property type="match status" value="1"/>
</dbReference>
<dbReference type="GO" id="GO:0045892">
    <property type="term" value="P:negative regulation of DNA-templated transcription"/>
    <property type="evidence" value="ECO:0007669"/>
    <property type="project" value="TreeGrafter"/>
</dbReference>
<protein>
    <submittedName>
        <fullName evidence="6">GntR family transcriptional regulator</fullName>
    </submittedName>
</protein>
<feature type="domain" description="HTH gntR-type" evidence="5">
    <location>
        <begin position="48"/>
        <end position="115"/>
    </location>
</feature>
<dbReference type="KEGG" id="sgm:GCM10017557_75760"/>
<dbReference type="GO" id="GO:0003700">
    <property type="term" value="F:DNA-binding transcription factor activity"/>
    <property type="evidence" value="ECO:0007669"/>
    <property type="project" value="InterPro"/>
</dbReference>
<keyword evidence="1" id="KW-0805">Transcription regulation</keyword>
<dbReference type="CDD" id="cd07377">
    <property type="entry name" value="WHTH_GntR"/>
    <property type="match status" value="1"/>
</dbReference>